<dbReference type="Pfam" id="PF20520">
    <property type="entry name" value="Ac45-VOA1_TM"/>
    <property type="match status" value="1"/>
</dbReference>
<keyword evidence="14" id="KW-1185">Reference proteome</keyword>
<comment type="similarity">
    <text evidence="2">Belongs to the BIG1 family.</text>
</comment>
<accession>A0A4U0XF83</accession>
<evidence type="ECO:0000256" key="11">
    <source>
        <dbReference type="SAM" id="SignalP"/>
    </source>
</evidence>
<dbReference type="OrthoDB" id="9985059at2759"/>
<reference evidence="13 14" key="1">
    <citation type="submission" date="2017-03" db="EMBL/GenBank/DDBJ databases">
        <title>Genomes of endolithic fungi from Antarctica.</title>
        <authorList>
            <person name="Coleine C."/>
            <person name="Masonjones S."/>
            <person name="Stajich J.E."/>
        </authorList>
    </citation>
    <scope>NUCLEOTIDE SEQUENCE [LARGE SCALE GENOMIC DNA]</scope>
    <source>
        <strain evidence="13 14">CCFEE 5187</strain>
    </source>
</reference>
<dbReference type="InterPro" id="IPR037654">
    <property type="entry name" value="Big1"/>
</dbReference>
<feature type="domain" description="V-type proton ATPase subunit S1/VOA1 transmembrane" evidence="12">
    <location>
        <begin position="250"/>
        <end position="289"/>
    </location>
</feature>
<dbReference type="PANTHER" id="PTHR28285:SF1">
    <property type="entry name" value="PROTEIN BIG1"/>
    <property type="match status" value="1"/>
</dbReference>
<keyword evidence="6" id="KW-0256">Endoplasmic reticulum</keyword>
<evidence type="ECO:0000256" key="9">
    <source>
        <dbReference type="ARBA" id="ARBA00023316"/>
    </source>
</evidence>
<proteinExistence type="inferred from homology"/>
<evidence type="ECO:0000256" key="5">
    <source>
        <dbReference type="ARBA" id="ARBA00022729"/>
    </source>
</evidence>
<evidence type="ECO:0000313" key="14">
    <source>
        <dbReference type="Proteomes" id="UP000308768"/>
    </source>
</evidence>
<dbReference type="GO" id="GO:0071555">
    <property type="term" value="P:cell wall organization"/>
    <property type="evidence" value="ECO:0007669"/>
    <property type="project" value="UniProtKB-KW"/>
</dbReference>
<dbReference type="EMBL" id="NAJN01000282">
    <property type="protein sequence ID" value="TKA75604.1"/>
    <property type="molecule type" value="Genomic_DNA"/>
</dbReference>
<dbReference type="Proteomes" id="UP000308768">
    <property type="component" value="Unassembled WGS sequence"/>
</dbReference>
<keyword evidence="7 10" id="KW-1133">Transmembrane helix</keyword>
<dbReference type="STRING" id="331657.A0A4U0XF83"/>
<keyword evidence="4 10" id="KW-0812">Transmembrane</keyword>
<gene>
    <name evidence="13" type="ORF">B0A49_03866</name>
</gene>
<dbReference type="PANTHER" id="PTHR28285">
    <property type="entry name" value="PROTEIN BIG1"/>
    <property type="match status" value="1"/>
</dbReference>
<dbReference type="GO" id="GO:0009272">
    <property type="term" value="P:fungal-type cell wall biogenesis"/>
    <property type="evidence" value="ECO:0007669"/>
    <property type="project" value="TreeGrafter"/>
</dbReference>
<evidence type="ECO:0000256" key="7">
    <source>
        <dbReference type="ARBA" id="ARBA00022989"/>
    </source>
</evidence>
<keyword evidence="9" id="KW-0961">Cell wall biogenesis/degradation</keyword>
<evidence type="ECO:0000259" key="12">
    <source>
        <dbReference type="Pfam" id="PF20520"/>
    </source>
</evidence>
<feature type="chain" id="PRO_5020366504" description="Protein BIG1" evidence="11">
    <location>
        <begin position="19"/>
        <end position="300"/>
    </location>
</feature>
<feature type="transmembrane region" description="Helical" evidence="10">
    <location>
        <begin position="251"/>
        <end position="274"/>
    </location>
</feature>
<evidence type="ECO:0000256" key="4">
    <source>
        <dbReference type="ARBA" id="ARBA00022692"/>
    </source>
</evidence>
<sequence>MRYSCLGALALSLASVQAFRDTSPFFLFSTSELVPTILDHSQAATSGRLASQIPQALSECPSDTYILVSQPGVSAADFAGQSSTPHLRKYIERENYSVVSSVAVPDVVGALDTSAISRFLETDCKATPMSVDTFNGYITMDDVFPRVIRVDFPVLPMSGKDRALKLAQHDSFLNALVAGLRRQTYTVIYTTTPPSDSHDTAPQHAPQVYQMDEPFPSGLHTDLKRDLTGYASSSNSTNLNSNLPLFEKYQFLSSGMFMGLFVGLLLLMILYVAIGAVSSLEVSYAAFSKEMGPSAQRKQQ</sequence>
<evidence type="ECO:0000256" key="2">
    <source>
        <dbReference type="ARBA" id="ARBA00008203"/>
    </source>
</evidence>
<evidence type="ECO:0000256" key="8">
    <source>
        <dbReference type="ARBA" id="ARBA00023136"/>
    </source>
</evidence>
<evidence type="ECO:0000256" key="10">
    <source>
        <dbReference type="SAM" id="Phobius"/>
    </source>
</evidence>
<dbReference type="AlphaFoldDB" id="A0A4U0XF83"/>
<dbReference type="GO" id="GO:0005789">
    <property type="term" value="C:endoplasmic reticulum membrane"/>
    <property type="evidence" value="ECO:0007669"/>
    <property type="project" value="UniProtKB-SubCell"/>
</dbReference>
<feature type="signal peptide" evidence="11">
    <location>
        <begin position="1"/>
        <end position="18"/>
    </location>
</feature>
<protein>
    <recommendedName>
        <fullName evidence="3">Protein BIG1</fullName>
    </recommendedName>
</protein>
<keyword evidence="8 10" id="KW-0472">Membrane</keyword>
<comment type="caution">
    <text evidence="13">The sequence shown here is derived from an EMBL/GenBank/DDBJ whole genome shotgun (WGS) entry which is preliminary data.</text>
</comment>
<name>A0A4U0XF83_9PEZI</name>
<comment type="subcellular location">
    <subcellularLocation>
        <location evidence="1">Endoplasmic reticulum membrane</location>
        <topology evidence="1">Single-pass type I membrane protein</topology>
    </subcellularLocation>
</comment>
<evidence type="ECO:0000313" key="13">
    <source>
        <dbReference type="EMBL" id="TKA75604.1"/>
    </source>
</evidence>
<dbReference type="InterPro" id="IPR046756">
    <property type="entry name" value="VAS1/VOA1_TM"/>
</dbReference>
<organism evidence="13 14">
    <name type="scientific">Cryomyces minteri</name>
    <dbReference type="NCBI Taxonomy" id="331657"/>
    <lineage>
        <taxon>Eukaryota</taxon>
        <taxon>Fungi</taxon>
        <taxon>Dikarya</taxon>
        <taxon>Ascomycota</taxon>
        <taxon>Pezizomycotina</taxon>
        <taxon>Dothideomycetes</taxon>
        <taxon>Dothideomycetes incertae sedis</taxon>
        <taxon>Cryomyces</taxon>
    </lineage>
</organism>
<dbReference type="GO" id="GO:0006078">
    <property type="term" value="P:(1-&gt;6)-beta-D-glucan biosynthetic process"/>
    <property type="evidence" value="ECO:0007669"/>
    <property type="project" value="TreeGrafter"/>
</dbReference>
<keyword evidence="5 11" id="KW-0732">Signal</keyword>
<evidence type="ECO:0000256" key="3">
    <source>
        <dbReference type="ARBA" id="ARBA00022089"/>
    </source>
</evidence>
<evidence type="ECO:0000256" key="6">
    <source>
        <dbReference type="ARBA" id="ARBA00022824"/>
    </source>
</evidence>
<evidence type="ECO:0000256" key="1">
    <source>
        <dbReference type="ARBA" id="ARBA00004115"/>
    </source>
</evidence>